<organism evidence="3 4">
    <name type="scientific">Galendromus occidentalis</name>
    <name type="common">western predatory mite</name>
    <dbReference type="NCBI Taxonomy" id="34638"/>
    <lineage>
        <taxon>Eukaryota</taxon>
        <taxon>Metazoa</taxon>
        <taxon>Ecdysozoa</taxon>
        <taxon>Arthropoda</taxon>
        <taxon>Chelicerata</taxon>
        <taxon>Arachnida</taxon>
        <taxon>Acari</taxon>
        <taxon>Parasitiformes</taxon>
        <taxon>Mesostigmata</taxon>
        <taxon>Gamasina</taxon>
        <taxon>Phytoseioidea</taxon>
        <taxon>Phytoseiidae</taxon>
        <taxon>Typhlodrominae</taxon>
        <taxon>Galendromus</taxon>
    </lineage>
</organism>
<feature type="transmembrane region" description="Helical" evidence="2">
    <location>
        <begin position="242"/>
        <end position="265"/>
    </location>
</feature>
<dbReference type="AlphaFoldDB" id="A0AAJ7SIS6"/>
<keyword evidence="3" id="KW-1185">Reference proteome</keyword>
<accession>A0AAJ7SIS6</accession>
<keyword evidence="2" id="KW-0472">Membrane</keyword>
<dbReference type="GeneID" id="114828491"/>
<evidence type="ECO:0000256" key="2">
    <source>
        <dbReference type="SAM" id="Phobius"/>
    </source>
</evidence>
<gene>
    <name evidence="4" type="primary">LOC114828491</name>
</gene>
<evidence type="ECO:0000256" key="1">
    <source>
        <dbReference type="SAM" id="MobiDB-lite"/>
    </source>
</evidence>
<feature type="transmembrane region" description="Helical" evidence="2">
    <location>
        <begin position="167"/>
        <end position="188"/>
    </location>
</feature>
<dbReference type="RefSeq" id="XP_028968668.1">
    <property type="nucleotide sequence ID" value="XM_029112835.1"/>
</dbReference>
<name>A0AAJ7SIS6_9ACAR</name>
<feature type="region of interest" description="Disordered" evidence="1">
    <location>
        <begin position="1"/>
        <end position="60"/>
    </location>
</feature>
<feature type="transmembrane region" description="Helical" evidence="2">
    <location>
        <begin position="200"/>
        <end position="222"/>
    </location>
</feature>
<sequence>MSELQSGNQNPPEAAPRGNEPPASEGSPESTSKSEATSETSILRSNTRGKRHSGCRVSIQEERVLSPSGTAVPLALASNGKHPVRKSSSITSIRRHRAPSVLAGPELETIVTEYSTNGSYAGAHLAHRMNQCRPLAILLRFRVAQIASGSCTFLLGCVALLDTATRGSLSFALLAGALGVVTASLHTSDCRRRGISGLEYICPGLHVTVFVILTVIMNFALIVLDSLCIFGATDKNSFKLGIAQAIVCLPWNCLEFITLALRVMWARRVLR</sequence>
<protein>
    <submittedName>
        <fullName evidence="4">Uncharacterized protein LOC114828491</fullName>
    </submittedName>
</protein>
<evidence type="ECO:0000313" key="3">
    <source>
        <dbReference type="Proteomes" id="UP000694867"/>
    </source>
</evidence>
<keyword evidence="2" id="KW-1133">Transmembrane helix</keyword>
<evidence type="ECO:0000313" key="4">
    <source>
        <dbReference type="RefSeq" id="XP_028968668.1"/>
    </source>
</evidence>
<feature type="compositionally biased region" description="Low complexity" evidence="1">
    <location>
        <begin position="27"/>
        <end position="41"/>
    </location>
</feature>
<dbReference type="Proteomes" id="UP000694867">
    <property type="component" value="Unplaced"/>
</dbReference>
<feature type="compositionally biased region" description="Polar residues" evidence="1">
    <location>
        <begin position="1"/>
        <end position="11"/>
    </location>
</feature>
<reference evidence="4" key="1">
    <citation type="submission" date="2025-08" db="UniProtKB">
        <authorList>
            <consortium name="RefSeq"/>
        </authorList>
    </citation>
    <scope>IDENTIFICATION</scope>
</reference>
<keyword evidence="2" id="KW-0812">Transmembrane</keyword>
<proteinExistence type="predicted"/>
<dbReference type="KEGG" id="goe:114828491"/>
<feature type="transmembrane region" description="Helical" evidence="2">
    <location>
        <begin position="137"/>
        <end position="161"/>
    </location>
</feature>